<proteinExistence type="predicted"/>
<organism evidence="2 3">
    <name type="scientific">Streptococcus acidominimus</name>
    <dbReference type="NCBI Taxonomy" id="1326"/>
    <lineage>
        <taxon>Bacteria</taxon>
        <taxon>Bacillati</taxon>
        <taxon>Bacillota</taxon>
        <taxon>Bacilli</taxon>
        <taxon>Lactobacillales</taxon>
        <taxon>Streptococcaceae</taxon>
        <taxon>Streptococcus</taxon>
    </lineage>
</organism>
<reference evidence="2 3" key="1">
    <citation type="submission" date="2018-06" db="EMBL/GenBank/DDBJ databases">
        <authorList>
            <consortium name="Pathogen Informatics"/>
            <person name="Doyle S."/>
        </authorList>
    </citation>
    <scope>NUCLEOTIDE SEQUENCE [LARGE SCALE GENOMIC DNA]</scope>
    <source>
        <strain evidence="2 3">NCTC12957</strain>
    </source>
</reference>
<evidence type="ECO:0000259" key="1">
    <source>
        <dbReference type="PROSITE" id="PS50206"/>
    </source>
</evidence>
<accession>A0A380II89</accession>
<feature type="domain" description="Rhodanese" evidence="1">
    <location>
        <begin position="81"/>
        <end position="161"/>
    </location>
</feature>
<dbReference type="Proteomes" id="UP000255213">
    <property type="component" value="Unassembled WGS sequence"/>
</dbReference>
<gene>
    <name evidence="2" type="ORF">NCTC12957_01855</name>
</gene>
<dbReference type="Gene3D" id="3.40.250.10">
    <property type="entry name" value="Rhodanese-like domain"/>
    <property type="match status" value="1"/>
</dbReference>
<dbReference type="EMBL" id="UHEN01000001">
    <property type="protein sequence ID" value="SUN08264.1"/>
    <property type="molecule type" value="Genomic_DNA"/>
</dbReference>
<evidence type="ECO:0000313" key="2">
    <source>
        <dbReference type="EMBL" id="SUN08264.1"/>
    </source>
</evidence>
<name>A0A380II89_STRAI</name>
<dbReference type="Pfam" id="PF00581">
    <property type="entry name" value="Rhodanese"/>
    <property type="match status" value="1"/>
</dbReference>
<sequence length="162" mass="18196">MTTAMKKSRLILLVLVFTAVLVGYRYVNSFSPIEKKTAVRQYAPHPSDEIKWSEASQDAQTYQIRFEQVAAAVKNGAKCYDVRSFIEYQLGNIGIAEHYPLSSLRKQEFPAVVHDVPIYLYGSDSVMSAQAAKLLRDEGFQYVYDLGSVEQIKAIGATLYSI</sequence>
<dbReference type="InterPro" id="IPR036873">
    <property type="entry name" value="Rhodanese-like_dom_sf"/>
</dbReference>
<dbReference type="InterPro" id="IPR001763">
    <property type="entry name" value="Rhodanese-like_dom"/>
</dbReference>
<dbReference type="AlphaFoldDB" id="A0A380II89"/>
<dbReference type="CDD" id="cd00158">
    <property type="entry name" value="RHOD"/>
    <property type="match status" value="1"/>
</dbReference>
<protein>
    <submittedName>
        <fullName evidence="2">Molybdopterin biosynthesis protein MoeB</fullName>
    </submittedName>
</protein>
<dbReference type="SUPFAM" id="SSF52821">
    <property type="entry name" value="Rhodanese/Cell cycle control phosphatase"/>
    <property type="match status" value="1"/>
</dbReference>
<dbReference type="PROSITE" id="PS50206">
    <property type="entry name" value="RHODANESE_3"/>
    <property type="match status" value="1"/>
</dbReference>
<evidence type="ECO:0000313" key="3">
    <source>
        <dbReference type="Proteomes" id="UP000255213"/>
    </source>
</evidence>